<protein>
    <submittedName>
        <fullName evidence="2">PLAT/LH2 domain</fullName>
    </submittedName>
</protein>
<evidence type="ECO:0000313" key="3">
    <source>
        <dbReference type="Proteomes" id="UP000254400"/>
    </source>
</evidence>
<dbReference type="PROSITE" id="PS50095">
    <property type="entry name" value="PLAT"/>
    <property type="match status" value="1"/>
</dbReference>
<dbReference type="SUPFAM" id="SSF49723">
    <property type="entry name" value="Lipase/lipooxygenase domain (PLAT/LH2 domain)"/>
    <property type="match status" value="1"/>
</dbReference>
<reference evidence="2 3" key="1">
    <citation type="submission" date="2018-06" db="EMBL/GenBank/DDBJ databases">
        <authorList>
            <consortium name="Pathogen Informatics"/>
            <person name="Doyle S."/>
        </authorList>
    </citation>
    <scope>NUCLEOTIDE SEQUENCE [LARGE SCALE GENOMIC DNA]</scope>
    <source>
        <strain evidence="2 3">NCTC10343</strain>
    </source>
</reference>
<dbReference type="EMBL" id="UGSC01000001">
    <property type="protein sequence ID" value="SUA70076.1"/>
    <property type="molecule type" value="Genomic_DNA"/>
</dbReference>
<dbReference type="Gene3D" id="2.60.60.20">
    <property type="entry name" value="PLAT/LH2 domain"/>
    <property type="match status" value="1"/>
</dbReference>
<accession>A0A378XYK5</accession>
<name>A0A378XYK5_PAEPO</name>
<sequence length="165" mass="18970">MPDSFIYKATVKTHPEYGAGTNEDVFLRLKGAREGNGDWFLSVRGVDNMEAKKDNPFTFHLRSDYFLGDIESIFIYVEENECDHDGPAWNLDYIEISFSDGGQEKVWRFDVYKWIGVQSRDPSVKMINYIEVDRQGKITEHTPDSFELNKFSKKSVENGSAVPNP</sequence>
<organism evidence="2 3">
    <name type="scientific">Paenibacillus polymyxa</name>
    <name type="common">Bacillus polymyxa</name>
    <dbReference type="NCBI Taxonomy" id="1406"/>
    <lineage>
        <taxon>Bacteria</taxon>
        <taxon>Bacillati</taxon>
        <taxon>Bacillota</taxon>
        <taxon>Bacilli</taxon>
        <taxon>Bacillales</taxon>
        <taxon>Paenibacillaceae</taxon>
        <taxon>Paenibacillus</taxon>
    </lineage>
</organism>
<proteinExistence type="predicted"/>
<feature type="domain" description="PLAT" evidence="1">
    <location>
        <begin position="5"/>
        <end position="129"/>
    </location>
</feature>
<dbReference type="RefSeq" id="WP_019687497.1">
    <property type="nucleotide sequence ID" value="NZ_CP036496.1"/>
</dbReference>
<dbReference type="Pfam" id="PF01477">
    <property type="entry name" value="PLAT"/>
    <property type="match status" value="1"/>
</dbReference>
<evidence type="ECO:0000313" key="2">
    <source>
        <dbReference type="EMBL" id="SUA70076.1"/>
    </source>
</evidence>
<dbReference type="InterPro" id="IPR001024">
    <property type="entry name" value="PLAT/LH2_dom"/>
</dbReference>
<dbReference type="GeneID" id="93346320"/>
<dbReference type="Proteomes" id="UP000254400">
    <property type="component" value="Unassembled WGS sequence"/>
</dbReference>
<gene>
    <name evidence="2" type="ORF">NCTC10343_02946</name>
</gene>
<evidence type="ECO:0000259" key="1">
    <source>
        <dbReference type="PROSITE" id="PS50095"/>
    </source>
</evidence>
<dbReference type="AlphaFoldDB" id="A0A378XYK5"/>
<dbReference type="InterPro" id="IPR036392">
    <property type="entry name" value="PLAT/LH2_dom_sf"/>
</dbReference>